<organism evidence="1 2">
    <name type="scientific">Nesidiocoris tenuis</name>
    <dbReference type="NCBI Taxonomy" id="355587"/>
    <lineage>
        <taxon>Eukaryota</taxon>
        <taxon>Metazoa</taxon>
        <taxon>Ecdysozoa</taxon>
        <taxon>Arthropoda</taxon>
        <taxon>Hexapoda</taxon>
        <taxon>Insecta</taxon>
        <taxon>Pterygota</taxon>
        <taxon>Neoptera</taxon>
        <taxon>Paraneoptera</taxon>
        <taxon>Hemiptera</taxon>
        <taxon>Heteroptera</taxon>
        <taxon>Panheteroptera</taxon>
        <taxon>Cimicomorpha</taxon>
        <taxon>Miridae</taxon>
        <taxon>Dicyphina</taxon>
        <taxon>Nesidiocoris</taxon>
    </lineage>
</organism>
<sequence>MDRRFFDKLAFKPGDVSTARLKAASSRACPPTTLWSRGWTLDRLLLLPRSHPLDALVDVRDGVPRRHRLVAFRAERPCLSCPDRILVSRICPSTAIYEQTSGMLRSVAFRWILRRNFSRVDIFQGSSGVELTKSCGSIPLKAHSTWPRAAEENFGNHFRSNFSEFLGSWNVQRNTSPSARTRVAYVTAFPQARLPTSVGSHRQILEMIRRRNCKSAKANVLNCG</sequence>
<dbReference type="Proteomes" id="UP000479000">
    <property type="component" value="Unassembled WGS sequence"/>
</dbReference>
<gene>
    <name evidence="1" type="ORF">NTEN_LOCUS8020</name>
</gene>
<name>A0A6H5GGP7_9HEMI</name>
<evidence type="ECO:0000313" key="1">
    <source>
        <dbReference type="EMBL" id="CAB0002233.1"/>
    </source>
</evidence>
<evidence type="ECO:0000313" key="2">
    <source>
        <dbReference type="Proteomes" id="UP000479000"/>
    </source>
</evidence>
<reference evidence="1 2" key="1">
    <citation type="submission" date="2020-02" db="EMBL/GenBank/DDBJ databases">
        <authorList>
            <person name="Ferguson B K."/>
        </authorList>
    </citation>
    <scope>NUCLEOTIDE SEQUENCE [LARGE SCALE GENOMIC DNA]</scope>
</reference>
<protein>
    <submittedName>
        <fullName evidence="1">Uncharacterized protein</fullName>
    </submittedName>
</protein>
<dbReference type="AlphaFoldDB" id="A0A6H5GGP7"/>
<accession>A0A6H5GGP7</accession>
<dbReference type="EMBL" id="CADCXU010011982">
    <property type="protein sequence ID" value="CAB0002233.1"/>
    <property type="molecule type" value="Genomic_DNA"/>
</dbReference>
<proteinExistence type="predicted"/>
<keyword evidence="2" id="KW-1185">Reference proteome</keyword>